<keyword evidence="3" id="KW-1185">Reference proteome</keyword>
<sequence length="180" mass="20139">MAFIEGLALCKPKPSVATIHRQAESIARARGWPVPGYWTVHSIITELDPALVTLGLEGTRRYREAYELVYRREATKPNEIWQADHTELDIWVLDERGKPARPWLTAVEDDHSRAIAGYAVNLEAPSALTTALAFRHAIWRKAEPGWHVCGIPIGARVDAPQLLVGRAGRPAAGRRRTRPR</sequence>
<dbReference type="Gene3D" id="1.10.10.60">
    <property type="entry name" value="Homeodomain-like"/>
    <property type="match status" value="1"/>
</dbReference>
<feature type="domain" description="Integrase catalytic" evidence="1">
    <location>
        <begin position="73"/>
        <end position="180"/>
    </location>
</feature>
<dbReference type="InterPro" id="IPR012337">
    <property type="entry name" value="RNaseH-like_sf"/>
</dbReference>
<proteinExistence type="predicted"/>
<dbReference type="PROSITE" id="PS50994">
    <property type="entry name" value="INTEGRASE"/>
    <property type="match status" value="1"/>
</dbReference>
<gene>
    <name evidence="2" type="ORF">ACFFSA_40380</name>
</gene>
<comment type="caution">
    <text evidence="2">The sequence shown here is derived from an EMBL/GenBank/DDBJ whole genome shotgun (WGS) entry which is preliminary data.</text>
</comment>
<evidence type="ECO:0000313" key="2">
    <source>
        <dbReference type="EMBL" id="MFB9629370.1"/>
    </source>
</evidence>
<accession>A0ABV5SCI6</accession>
<name>A0ABV5SCI6_9ACTN</name>
<protein>
    <recommendedName>
        <fullName evidence="1">Integrase catalytic domain-containing protein</fullName>
    </recommendedName>
</protein>
<reference evidence="2 3" key="1">
    <citation type="submission" date="2024-09" db="EMBL/GenBank/DDBJ databases">
        <authorList>
            <person name="Sun Q."/>
            <person name="Mori K."/>
        </authorList>
    </citation>
    <scope>NUCLEOTIDE SEQUENCE [LARGE SCALE GENOMIC DNA]</scope>
    <source>
        <strain evidence="2 3">JCM 3143</strain>
    </source>
</reference>
<evidence type="ECO:0000259" key="1">
    <source>
        <dbReference type="PROSITE" id="PS50994"/>
    </source>
</evidence>
<dbReference type="EMBL" id="JBHMBW010000056">
    <property type="protein sequence ID" value="MFB9629370.1"/>
    <property type="molecule type" value="Genomic_DNA"/>
</dbReference>
<evidence type="ECO:0000313" key="3">
    <source>
        <dbReference type="Proteomes" id="UP001589532"/>
    </source>
</evidence>
<dbReference type="SUPFAM" id="SSF53098">
    <property type="entry name" value="Ribonuclease H-like"/>
    <property type="match status" value="1"/>
</dbReference>
<dbReference type="InterPro" id="IPR036397">
    <property type="entry name" value="RNaseH_sf"/>
</dbReference>
<organism evidence="2 3">
    <name type="scientific">Nonomuraea helvata</name>
    <dbReference type="NCBI Taxonomy" id="37484"/>
    <lineage>
        <taxon>Bacteria</taxon>
        <taxon>Bacillati</taxon>
        <taxon>Actinomycetota</taxon>
        <taxon>Actinomycetes</taxon>
        <taxon>Streptosporangiales</taxon>
        <taxon>Streptosporangiaceae</taxon>
        <taxon>Nonomuraea</taxon>
    </lineage>
</organism>
<dbReference type="Proteomes" id="UP001589532">
    <property type="component" value="Unassembled WGS sequence"/>
</dbReference>
<dbReference type="Gene3D" id="3.30.420.10">
    <property type="entry name" value="Ribonuclease H-like superfamily/Ribonuclease H"/>
    <property type="match status" value="1"/>
</dbReference>
<dbReference type="InterPro" id="IPR001584">
    <property type="entry name" value="Integrase_cat-core"/>
</dbReference>
<dbReference type="RefSeq" id="WP_378521023.1">
    <property type="nucleotide sequence ID" value="NZ_BAAAXV010000001.1"/>
</dbReference>